<gene>
    <name evidence="2" type="ORF">GQ41_3680</name>
</gene>
<evidence type="ECO:0000256" key="1">
    <source>
        <dbReference type="SAM" id="Phobius"/>
    </source>
</evidence>
<keyword evidence="1" id="KW-0812">Transmembrane</keyword>
<organism evidence="2 3">
    <name type="scientific">Arenibacter algicola</name>
    <dbReference type="NCBI Taxonomy" id="616991"/>
    <lineage>
        <taxon>Bacteria</taxon>
        <taxon>Pseudomonadati</taxon>
        <taxon>Bacteroidota</taxon>
        <taxon>Flavobacteriia</taxon>
        <taxon>Flavobacteriales</taxon>
        <taxon>Flavobacteriaceae</taxon>
        <taxon>Arenibacter</taxon>
    </lineage>
</organism>
<protein>
    <submittedName>
        <fullName evidence="2">Uncharacterized protein</fullName>
    </submittedName>
</protein>
<reference evidence="2 3" key="1">
    <citation type="submission" date="2019-06" db="EMBL/GenBank/DDBJ databases">
        <title>A large-scale integrated study on North Sea by COGITO (Coastal Microbe Genomic &amp; Taxonomic Observatory).</title>
        <authorList>
            <person name="Teeling H."/>
        </authorList>
    </citation>
    <scope>NUCLEOTIDE SEQUENCE [LARGE SCALE GENOMIC DNA]</scope>
    <source>
        <strain evidence="2 3">MAR_2009_79</strain>
    </source>
</reference>
<keyword evidence="3" id="KW-1185">Reference proteome</keyword>
<proteinExistence type="predicted"/>
<comment type="caution">
    <text evidence="2">The sequence shown here is derived from an EMBL/GenBank/DDBJ whole genome shotgun (WGS) entry which is preliminary data.</text>
</comment>
<dbReference type="EMBL" id="VHIF01000001">
    <property type="protein sequence ID" value="TQO39012.1"/>
    <property type="molecule type" value="Genomic_DNA"/>
</dbReference>
<sequence>MKTTLIIATILAILMGILSVFSGSMVLLGLRSVDYKVLDWLVVYNLTLGIISILVAYQIGKQHIRSKLMIMTILLLHFLVLVYLYFFNDMVADESIKAMGFRVGIWVAILILALLNHTKSLSNKIKS</sequence>
<accession>A0ABY3AE24</accession>
<dbReference type="Proteomes" id="UP000315363">
    <property type="component" value="Unassembled WGS sequence"/>
</dbReference>
<feature type="transmembrane region" description="Helical" evidence="1">
    <location>
        <begin position="68"/>
        <end position="87"/>
    </location>
</feature>
<evidence type="ECO:0000313" key="3">
    <source>
        <dbReference type="Proteomes" id="UP000315363"/>
    </source>
</evidence>
<name>A0ABY3AE24_9FLAO</name>
<feature type="transmembrane region" description="Helical" evidence="1">
    <location>
        <begin position="99"/>
        <end position="117"/>
    </location>
</feature>
<feature type="transmembrane region" description="Helical" evidence="1">
    <location>
        <begin position="38"/>
        <end position="56"/>
    </location>
</feature>
<keyword evidence="1" id="KW-1133">Transmembrane helix</keyword>
<dbReference type="RefSeq" id="WP_142190442.1">
    <property type="nucleotide sequence ID" value="NZ_VHIF01000001.1"/>
</dbReference>
<evidence type="ECO:0000313" key="2">
    <source>
        <dbReference type="EMBL" id="TQO39012.1"/>
    </source>
</evidence>
<keyword evidence="1" id="KW-0472">Membrane</keyword>